<feature type="region of interest" description="Disordered" evidence="11">
    <location>
        <begin position="406"/>
        <end position="497"/>
    </location>
</feature>
<dbReference type="EMBL" id="JAPFFF010000613">
    <property type="protein sequence ID" value="KAK8833890.1"/>
    <property type="molecule type" value="Genomic_DNA"/>
</dbReference>
<sequence>MKSLNLKGFTEIKQIGHGSYGSVYKAQRQTDKNIYAVKSINVSHFTKKEMESTLNEIRIMASFTSSPFIVRFYESLYENKRLFIITEYACLGDLAHLIARRKKKNKPFNEETIWIYFLQILTGLHALHSKGVIHRDLKSANILMMAPDLAKIGDLGISTVLQTTQLTKTQIGTPLYLAPEVWKKRPYNQKCDMWSLGILLYEMMYFCHPFRGYNQPEIARRVCNGKFKFPTYLNELDYIPKATHAQGPVHPQLRKIRKPISGMSPQGKPMKQERIYHHYSNDLIRLVKMLLQVNPVIRPSAQEVLNFPFVKNRLSLLDPFIEKDDLFASDDLLSTIKLPNNLRNVNLPDPTYNKDPDIIKPIEKRLHMKKGAPLNKNLSVVNSPEMKLITDYDWWAPTKRDMLNSDDDDSILNENDDFDDNNDNSTNHDENEIIILNGKEKTEENDKILTPKRPRSSPCRKNAKRAPRNYKPPVPVLQISKDQKRVSNPRFRFPYLR</sequence>
<keyword evidence="6 9" id="KW-0067">ATP-binding</keyword>
<feature type="compositionally biased region" description="Basic and acidic residues" evidence="11">
    <location>
        <begin position="438"/>
        <end position="449"/>
    </location>
</feature>
<name>A0ABR2IKE5_9EUKA</name>
<reference evidence="14 15" key="1">
    <citation type="submission" date="2024-04" db="EMBL/GenBank/DDBJ databases">
        <title>Tritrichomonas musculus Genome.</title>
        <authorList>
            <person name="Alves-Ferreira E."/>
            <person name="Grigg M."/>
            <person name="Lorenzi H."/>
            <person name="Galac M."/>
        </authorList>
    </citation>
    <scope>NUCLEOTIDE SEQUENCE [LARGE SCALE GENOMIC DNA]</scope>
    <source>
        <strain evidence="14 15">EAF2021</strain>
    </source>
</reference>
<dbReference type="InterPro" id="IPR011009">
    <property type="entry name" value="Kinase-like_dom_sf"/>
</dbReference>
<evidence type="ECO:0000313" key="13">
    <source>
        <dbReference type="EMBL" id="KAK8833890.1"/>
    </source>
</evidence>
<dbReference type="PANTHER" id="PTHR44899">
    <property type="entry name" value="CAMK FAMILY PROTEIN KINASE"/>
    <property type="match status" value="1"/>
</dbReference>
<protein>
    <recommendedName>
        <fullName evidence="1">non-specific serine/threonine protein kinase</fullName>
        <ecNumber evidence="1">2.7.11.1</ecNumber>
    </recommendedName>
</protein>
<dbReference type="EMBL" id="JAPFFF010000017">
    <property type="protein sequence ID" value="KAK8863835.1"/>
    <property type="molecule type" value="Genomic_DNA"/>
</dbReference>
<comment type="similarity">
    <text evidence="10">Belongs to the protein kinase superfamily.</text>
</comment>
<evidence type="ECO:0000256" key="7">
    <source>
        <dbReference type="ARBA" id="ARBA00047899"/>
    </source>
</evidence>
<keyword evidence="5" id="KW-0418">Kinase</keyword>
<evidence type="ECO:0000256" key="1">
    <source>
        <dbReference type="ARBA" id="ARBA00012513"/>
    </source>
</evidence>
<keyword evidence="3" id="KW-0808">Transferase</keyword>
<dbReference type="EC" id="2.7.11.1" evidence="1"/>
<dbReference type="InterPro" id="IPR017441">
    <property type="entry name" value="Protein_kinase_ATP_BS"/>
</dbReference>
<feature type="compositionally biased region" description="Acidic residues" evidence="11">
    <location>
        <begin position="406"/>
        <end position="422"/>
    </location>
</feature>
<evidence type="ECO:0000259" key="12">
    <source>
        <dbReference type="PROSITE" id="PS50011"/>
    </source>
</evidence>
<dbReference type="Proteomes" id="UP001470230">
    <property type="component" value="Unassembled WGS sequence"/>
</dbReference>
<dbReference type="InterPro" id="IPR000719">
    <property type="entry name" value="Prot_kinase_dom"/>
</dbReference>
<organism evidence="14 15">
    <name type="scientific">Tritrichomonas musculus</name>
    <dbReference type="NCBI Taxonomy" id="1915356"/>
    <lineage>
        <taxon>Eukaryota</taxon>
        <taxon>Metamonada</taxon>
        <taxon>Parabasalia</taxon>
        <taxon>Tritrichomonadida</taxon>
        <taxon>Tritrichomonadidae</taxon>
        <taxon>Tritrichomonas</taxon>
    </lineage>
</organism>
<evidence type="ECO:0000313" key="15">
    <source>
        <dbReference type="Proteomes" id="UP001470230"/>
    </source>
</evidence>
<evidence type="ECO:0000313" key="14">
    <source>
        <dbReference type="EMBL" id="KAK8863835.1"/>
    </source>
</evidence>
<evidence type="ECO:0000256" key="11">
    <source>
        <dbReference type="SAM" id="MobiDB-lite"/>
    </source>
</evidence>
<dbReference type="Pfam" id="PF00069">
    <property type="entry name" value="Pkinase"/>
    <property type="match status" value="1"/>
</dbReference>
<dbReference type="InterPro" id="IPR008271">
    <property type="entry name" value="Ser/Thr_kinase_AS"/>
</dbReference>
<evidence type="ECO:0000256" key="6">
    <source>
        <dbReference type="ARBA" id="ARBA00022840"/>
    </source>
</evidence>
<keyword evidence="2 10" id="KW-0723">Serine/threonine-protein kinase</keyword>
<feature type="binding site" evidence="9">
    <location>
        <position position="38"/>
    </location>
    <ligand>
        <name>ATP</name>
        <dbReference type="ChEBI" id="CHEBI:30616"/>
    </ligand>
</feature>
<accession>A0ABR2IKE5</accession>
<comment type="catalytic activity">
    <reaction evidence="7">
        <text>L-threonyl-[protein] + ATP = O-phospho-L-threonyl-[protein] + ADP + H(+)</text>
        <dbReference type="Rhea" id="RHEA:46608"/>
        <dbReference type="Rhea" id="RHEA-COMP:11060"/>
        <dbReference type="Rhea" id="RHEA-COMP:11605"/>
        <dbReference type="ChEBI" id="CHEBI:15378"/>
        <dbReference type="ChEBI" id="CHEBI:30013"/>
        <dbReference type="ChEBI" id="CHEBI:30616"/>
        <dbReference type="ChEBI" id="CHEBI:61977"/>
        <dbReference type="ChEBI" id="CHEBI:456216"/>
        <dbReference type="EC" id="2.7.11.1"/>
    </reaction>
</comment>
<evidence type="ECO:0000256" key="10">
    <source>
        <dbReference type="RuleBase" id="RU000304"/>
    </source>
</evidence>
<dbReference type="PANTHER" id="PTHR44899:SF6">
    <property type="entry name" value="SERINE_THREONINE PROTEIN KINASE"/>
    <property type="match status" value="1"/>
</dbReference>
<evidence type="ECO:0000256" key="9">
    <source>
        <dbReference type="PROSITE-ProRule" id="PRU10141"/>
    </source>
</evidence>
<keyword evidence="15" id="KW-1185">Reference proteome</keyword>
<dbReference type="Gene3D" id="3.30.200.20">
    <property type="entry name" value="Phosphorylase Kinase, domain 1"/>
    <property type="match status" value="1"/>
</dbReference>
<dbReference type="InterPro" id="IPR051131">
    <property type="entry name" value="NEK_Ser/Thr_kinase_NIMA"/>
</dbReference>
<dbReference type="PROSITE" id="PS00108">
    <property type="entry name" value="PROTEIN_KINASE_ST"/>
    <property type="match status" value="1"/>
</dbReference>
<gene>
    <name evidence="14" type="ORF">M9Y10_011525</name>
    <name evidence="13" type="ORF">M9Y10_039988</name>
</gene>
<dbReference type="SUPFAM" id="SSF56112">
    <property type="entry name" value="Protein kinase-like (PK-like)"/>
    <property type="match status" value="1"/>
</dbReference>
<comment type="caution">
    <text evidence="14">The sequence shown here is derived from an EMBL/GenBank/DDBJ whole genome shotgun (WGS) entry which is preliminary data.</text>
</comment>
<evidence type="ECO:0000256" key="3">
    <source>
        <dbReference type="ARBA" id="ARBA00022679"/>
    </source>
</evidence>
<evidence type="ECO:0000256" key="2">
    <source>
        <dbReference type="ARBA" id="ARBA00022527"/>
    </source>
</evidence>
<evidence type="ECO:0000256" key="4">
    <source>
        <dbReference type="ARBA" id="ARBA00022741"/>
    </source>
</evidence>
<dbReference type="SMART" id="SM00220">
    <property type="entry name" value="S_TKc"/>
    <property type="match status" value="1"/>
</dbReference>
<evidence type="ECO:0000256" key="8">
    <source>
        <dbReference type="ARBA" id="ARBA00048679"/>
    </source>
</evidence>
<keyword evidence="4 9" id="KW-0547">Nucleotide-binding</keyword>
<dbReference type="PROSITE" id="PS00107">
    <property type="entry name" value="PROTEIN_KINASE_ATP"/>
    <property type="match status" value="1"/>
</dbReference>
<proteinExistence type="inferred from homology"/>
<evidence type="ECO:0000256" key="5">
    <source>
        <dbReference type="ARBA" id="ARBA00022777"/>
    </source>
</evidence>
<dbReference type="PROSITE" id="PS50011">
    <property type="entry name" value="PROTEIN_KINASE_DOM"/>
    <property type="match status" value="1"/>
</dbReference>
<comment type="catalytic activity">
    <reaction evidence="8">
        <text>L-seryl-[protein] + ATP = O-phospho-L-seryl-[protein] + ADP + H(+)</text>
        <dbReference type="Rhea" id="RHEA:17989"/>
        <dbReference type="Rhea" id="RHEA-COMP:9863"/>
        <dbReference type="Rhea" id="RHEA-COMP:11604"/>
        <dbReference type="ChEBI" id="CHEBI:15378"/>
        <dbReference type="ChEBI" id="CHEBI:29999"/>
        <dbReference type="ChEBI" id="CHEBI:30616"/>
        <dbReference type="ChEBI" id="CHEBI:83421"/>
        <dbReference type="ChEBI" id="CHEBI:456216"/>
        <dbReference type="EC" id="2.7.11.1"/>
    </reaction>
</comment>
<feature type="domain" description="Protein kinase" evidence="12">
    <location>
        <begin position="9"/>
        <end position="310"/>
    </location>
</feature>
<dbReference type="Gene3D" id="1.10.510.10">
    <property type="entry name" value="Transferase(Phosphotransferase) domain 1"/>
    <property type="match status" value="1"/>
</dbReference>